<feature type="domain" description="Sulfotransferase" evidence="4">
    <location>
        <begin position="84"/>
        <end position="114"/>
    </location>
</feature>
<reference evidence="5" key="1">
    <citation type="journal article" date="2021" name="Genome Biol. Evol.">
        <title>A High-Quality Reference Genome for a Parasitic Bivalve with Doubly Uniparental Inheritance (Bivalvia: Unionida).</title>
        <authorList>
            <person name="Smith C.H."/>
        </authorList>
    </citation>
    <scope>NUCLEOTIDE SEQUENCE</scope>
    <source>
        <strain evidence="5">CHS0354</strain>
    </source>
</reference>
<dbReference type="Gene3D" id="3.40.50.300">
    <property type="entry name" value="P-loop containing nucleotide triphosphate hydrolases"/>
    <property type="match status" value="1"/>
</dbReference>
<proteinExistence type="inferred from homology"/>
<organism evidence="5 6">
    <name type="scientific">Potamilus streckersoni</name>
    <dbReference type="NCBI Taxonomy" id="2493646"/>
    <lineage>
        <taxon>Eukaryota</taxon>
        <taxon>Metazoa</taxon>
        <taxon>Spiralia</taxon>
        <taxon>Lophotrochozoa</taxon>
        <taxon>Mollusca</taxon>
        <taxon>Bivalvia</taxon>
        <taxon>Autobranchia</taxon>
        <taxon>Heteroconchia</taxon>
        <taxon>Palaeoheterodonta</taxon>
        <taxon>Unionida</taxon>
        <taxon>Unionoidea</taxon>
        <taxon>Unionidae</taxon>
        <taxon>Ambleminae</taxon>
        <taxon>Lampsilini</taxon>
        <taxon>Potamilus</taxon>
    </lineage>
</organism>
<dbReference type="Pfam" id="PF00685">
    <property type="entry name" value="Sulfotransfer_1"/>
    <property type="match status" value="2"/>
</dbReference>
<dbReference type="InterPro" id="IPR027417">
    <property type="entry name" value="P-loop_NTPase"/>
</dbReference>
<evidence type="ECO:0000256" key="1">
    <source>
        <dbReference type="ARBA" id="ARBA00005771"/>
    </source>
</evidence>
<evidence type="ECO:0000313" key="6">
    <source>
        <dbReference type="Proteomes" id="UP001195483"/>
    </source>
</evidence>
<dbReference type="InterPro" id="IPR000863">
    <property type="entry name" value="Sulfotransferase_dom"/>
</dbReference>
<keyword evidence="6" id="KW-1185">Reference proteome</keyword>
<comment type="caution">
    <text evidence="5">The sequence shown here is derived from an EMBL/GenBank/DDBJ whole genome shotgun (WGS) entry which is preliminary data.</text>
</comment>
<keyword evidence="2" id="KW-0808">Transferase</keyword>
<evidence type="ECO:0000313" key="5">
    <source>
        <dbReference type="EMBL" id="KAK3588694.1"/>
    </source>
</evidence>
<accession>A0AAE0SBK4</accession>
<dbReference type="PANTHER" id="PTHR11783">
    <property type="entry name" value="SULFOTRANSFERASE SULT"/>
    <property type="match status" value="1"/>
</dbReference>
<evidence type="ECO:0000259" key="4">
    <source>
        <dbReference type="Pfam" id="PF00685"/>
    </source>
</evidence>
<dbReference type="Proteomes" id="UP001195483">
    <property type="component" value="Unassembled WGS sequence"/>
</dbReference>
<evidence type="ECO:0000256" key="2">
    <source>
        <dbReference type="ARBA" id="ARBA00022679"/>
    </source>
</evidence>
<feature type="domain" description="Sulfotransferase" evidence="4">
    <location>
        <begin position="6"/>
        <end position="61"/>
    </location>
</feature>
<protein>
    <recommendedName>
        <fullName evidence="4">Sulfotransferase domain-containing protein</fullName>
    </recommendedName>
</protein>
<evidence type="ECO:0000256" key="3">
    <source>
        <dbReference type="SAM" id="SignalP"/>
    </source>
</evidence>
<name>A0AAE0SBK4_9BIVA</name>
<dbReference type="AlphaFoldDB" id="A0AAE0SBK4"/>
<keyword evidence="3" id="KW-0732">Signal</keyword>
<reference evidence="5" key="3">
    <citation type="submission" date="2023-05" db="EMBL/GenBank/DDBJ databases">
        <authorList>
            <person name="Smith C.H."/>
        </authorList>
    </citation>
    <scope>NUCLEOTIDE SEQUENCE</scope>
    <source>
        <strain evidence="5">CHS0354</strain>
        <tissue evidence="5">Mantle</tissue>
    </source>
</reference>
<feature type="chain" id="PRO_5042075126" description="Sulfotransferase domain-containing protein" evidence="3">
    <location>
        <begin position="20"/>
        <end position="121"/>
    </location>
</feature>
<sequence length="121" mass="14654">MLVFNAVRKLALFLGITCSDDLIREISDKCNFQKMKDDKDNHIPEEVRKTLYKKNFSMFRKVRSEVLFFLRPPHQMPYHTYLTKRRTVGDWKNTFTVAQNEYFESMFLEKMKNSKLLLRYT</sequence>
<gene>
    <name evidence="5" type="ORF">CHS0354_028904</name>
</gene>
<dbReference type="GO" id="GO:0008146">
    <property type="term" value="F:sulfotransferase activity"/>
    <property type="evidence" value="ECO:0007669"/>
    <property type="project" value="InterPro"/>
</dbReference>
<reference evidence="5" key="2">
    <citation type="journal article" date="2021" name="Genome Biol. Evol.">
        <title>Developing a high-quality reference genome for a parasitic bivalve with doubly uniparental inheritance (Bivalvia: Unionida).</title>
        <authorList>
            <person name="Smith C.H."/>
        </authorList>
    </citation>
    <scope>NUCLEOTIDE SEQUENCE</scope>
    <source>
        <strain evidence="5">CHS0354</strain>
        <tissue evidence="5">Mantle</tissue>
    </source>
</reference>
<dbReference type="SUPFAM" id="SSF52540">
    <property type="entry name" value="P-loop containing nucleoside triphosphate hydrolases"/>
    <property type="match status" value="1"/>
</dbReference>
<feature type="signal peptide" evidence="3">
    <location>
        <begin position="1"/>
        <end position="19"/>
    </location>
</feature>
<comment type="similarity">
    <text evidence="1">Belongs to the sulfotransferase 1 family.</text>
</comment>
<dbReference type="EMBL" id="JAEAOA010001733">
    <property type="protein sequence ID" value="KAK3588694.1"/>
    <property type="molecule type" value="Genomic_DNA"/>
</dbReference>